<dbReference type="InterPro" id="IPR036610">
    <property type="entry name" value="PEBP-like_sf"/>
</dbReference>
<dbReference type="VEuPathDB" id="FungiDB:AFUB_031020"/>
<dbReference type="PANTHER" id="PTHR30289">
    <property type="entry name" value="UNCHARACTERIZED PROTEIN YBCL-RELATED"/>
    <property type="match status" value="1"/>
</dbReference>
<proteinExistence type="predicted"/>
<dbReference type="InterPro" id="IPR049556">
    <property type="entry name" value="PhiB"/>
</dbReference>
<dbReference type="EMBL" id="DS499595">
    <property type="protein sequence ID" value="EDP55041.1"/>
    <property type="molecule type" value="Genomic_DNA"/>
</dbReference>
<dbReference type="SUPFAM" id="SSF49777">
    <property type="entry name" value="PEBP-like"/>
    <property type="match status" value="1"/>
</dbReference>
<evidence type="ECO:0000313" key="3">
    <source>
        <dbReference type="Proteomes" id="UP000001699"/>
    </source>
</evidence>
<name>B0XUI6_ASPFC</name>
<dbReference type="CDD" id="cd00457">
    <property type="entry name" value="PEBP"/>
    <property type="match status" value="1"/>
</dbReference>
<dbReference type="Gene3D" id="3.90.280.10">
    <property type="entry name" value="PEBP-like"/>
    <property type="match status" value="1"/>
</dbReference>
<evidence type="ECO:0000313" key="2">
    <source>
        <dbReference type="EMBL" id="EDP55041.1"/>
    </source>
</evidence>
<dbReference type="Pfam" id="PF01161">
    <property type="entry name" value="PBP"/>
    <property type="match status" value="1"/>
</dbReference>
<keyword evidence="3" id="KW-1185">Reference proteome</keyword>
<feature type="compositionally biased region" description="Polar residues" evidence="1">
    <location>
        <begin position="1"/>
        <end position="11"/>
    </location>
</feature>
<organism evidence="2 3">
    <name type="scientific">Aspergillus fumigatus (strain CBS 144.89 / FGSC A1163 / CEA10)</name>
    <name type="common">Neosartorya fumigata</name>
    <dbReference type="NCBI Taxonomy" id="451804"/>
    <lineage>
        <taxon>Eukaryota</taxon>
        <taxon>Fungi</taxon>
        <taxon>Dikarya</taxon>
        <taxon>Ascomycota</taxon>
        <taxon>Pezizomycotina</taxon>
        <taxon>Eurotiomycetes</taxon>
        <taxon>Eurotiomycetidae</taxon>
        <taxon>Eurotiales</taxon>
        <taxon>Aspergillaceae</taxon>
        <taxon>Aspergillus</taxon>
        <taxon>Aspergillus subgen. Fumigati</taxon>
    </lineage>
</organism>
<dbReference type="InterPro" id="IPR008914">
    <property type="entry name" value="PEBP"/>
</dbReference>
<reference evidence="2 3" key="1">
    <citation type="journal article" date="2008" name="PLoS Genet.">
        <title>Genomic islands in the pathogenic filamentous fungus Aspergillus fumigatus.</title>
        <authorList>
            <person name="Fedorova N.D."/>
            <person name="Khaldi N."/>
            <person name="Joardar V.S."/>
            <person name="Maiti R."/>
            <person name="Amedeo P."/>
            <person name="Anderson M.J."/>
            <person name="Crabtree J."/>
            <person name="Silva J.C."/>
            <person name="Badger J.H."/>
            <person name="Albarraq A."/>
            <person name="Angiuoli S."/>
            <person name="Bussey H."/>
            <person name="Bowyer P."/>
            <person name="Cotty P.J."/>
            <person name="Dyer P.S."/>
            <person name="Egan A."/>
            <person name="Galens K."/>
            <person name="Fraser-Liggett C.M."/>
            <person name="Haas B.J."/>
            <person name="Inman J.M."/>
            <person name="Kent R."/>
            <person name="Lemieux S."/>
            <person name="Malavazi I."/>
            <person name="Orvis J."/>
            <person name="Roemer T."/>
            <person name="Ronning C.M."/>
            <person name="Sundaram J.P."/>
            <person name="Sutton G."/>
            <person name="Turner G."/>
            <person name="Venter J.C."/>
            <person name="White O.R."/>
            <person name="Whitty B.R."/>
            <person name="Youngman P."/>
            <person name="Wolfe K.H."/>
            <person name="Goldman G.H."/>
            <person name="Wortman J.R."/>
            <person name="Jiang B."/>
            <person name="Denning D.W."/>
            <person name="Nierman W.C."/>
        </authorList>
    </citation>
    <scope>NUCLEOTIDE SEQUENCE [LARGE SCALE GENOMIC DNA]</scope>
    <source>
        <strain evidence="3">CBS 144.89 / FGSC A1163 / CEA10</strain>
    </source>
</reference>
<dbReference type="OrthoDB" id="10251855at2759"/>
<dbReference type="Proteomes" id="UP000001699">
    <property type="component" value="Unassembled WGS sequence"/>
</dbReference>
<accession>B0XUI6</accession>
<dbReference type="AlphaFoldDB" id="B0XUI6"/>
<dbReference type="HOGENOM" id="CLU_083918_1_0_1"/>
<feature type="region of interest" description="Disordered" evidence="1">
    <location>
        <begin position="1"/>
        <end position="25"/>
    </location>
</feature>
<dbReference type="PANTHER" id="PTHR30289:SF13">
    <property type="entry name" value="PEBP-LIKE PROTEIN"/>
    <property type="match status" value="1"/>
</dbReference>
<protein>
    <submittedName>
        <fullName evidence="2">Uncharacterized protein</fullName>
    </submittedName>
</protein>
<sequence>MRLSRSGSSTRYRAGSGLPPSSFHTKNNTQRQLLYPSSPRYNLVFYFNLFFYHLSAQIEFSSLFTLLWLSSKRFLKGNKMTGILDYLQCALGKLLYRVRGHDSKQIIRSAAFRDLPEPNMTLEAPECGPTGSVLLDFHTCLAEDSKGRFPELRWTSPPQGDVKEYVLICEDIDLPIPRLVIHHGLFYGIPPTITTATYADIKQKKDAGERLTRSNWKYVPNLTGNSYIGPAPPLGHGLHRYVFTIIALNEPLQFAQGEQVSKQMIKEAMVGKVIGWGQWVGLWERPWPK</sequence>
<gene>
    <name evidence="2" type="ORF">AFUB_031020</name>
</gene>
<evidence type="ECO:0000256" key="1">
    <source>
        <dbReference type="SAM" id="MobiDB-lite"/>
    </source>
</evidence>
<dbReference type="PhylomeDB" id="B0XUI6"/>